<evidence type="ECO:0000313" key="1">
    <source>
        <dbReference type="EMBL" id="KAF2493058.1"/>
    </source>
</evidence>
<accession>A0A6A6QKR9</accession>
<proteinExistence type="predicted"/>
<gene>
    <name evidence="1" type="ORF">BU16DRAFT_96813</name>
</gene>
<dbReference type="EMBL" id="MU004193">
    <property type="protein sequence ID" value="KAF2493058.1"/>
    <property type="molecule type" value="Genomic_DNA"/>
</dbReference>
<dbReference type="AlphaFoldDB" id="A0A6A6QKR9"/>
<organism evidence="1 2">
    <name type="scientific">Lophium mytilinum</name>
    <dbReference type="NCBI Taxonomy" id="390894"/>
    <lineage>
        <taxon>Eukaryota</taxon>
        <taxon>Fungi</taxon>
        <taxon>Dikarya</taxon>
        <taxon>Ascomycota</taxon>
        <taxon>Pezizomycotina</taxon>
        <taxon>Dothideomycetes</taxon>
        <taxon>Pleosporomycetidae</taxon>
        <taxon>Mytilinidiales</taxon>
        <taxon>Mytilinidiaceae</taxon>
        <taxon>Lophium</taxon>
    </lineage>
</organism>
<evidence type="ECO:0000313" key="2">
    <source>
        <dbReference type="Proteomes" id="UP000799750"/>
    </source>
</evidence>
<dbReference type="InterPro" id="IPR021109">
    <property type="entry name" value="Peptidase_aspartic_dom_sf"/>
</dbReference>
<evidence type="ECO:0008006" key="3">
    <source>
        <dbReference type="Google" id="ProtNLM"/>
    </source>
</evidence>
<dbReference type="OrthoDB" id="6079484at2759"/>
<dbReference type="SUPFAM" id="SSF50630">
    <property type="entry name" value="Acid proteases"/>
    <property type="match status" value="1"/>
</dbReference>
<dbReference type="Pfam" id="PF13650">
    <property type="entry name" value="Asp_protease_2"/>
    <property type="match status" value="1"/>
</dbReference>
<name>A0A6A6QKR9_9PEZI</name>
<sequence length="352" mass="39592">MGNHIFEPITTPNGHFGGWKLAQVLDRPYLSRILRGHLPPEHPTLNHSRNLKRHYEIHGTLANTSVAALPDTGSGHNILSLAFANEHKLNVDQSAKVNFLLPSGQMTRSVGSVKVTWSFLGESKPLDIIFDVLPRCTHPVILGKEFLKLTRTLTHLAQRIKSKLLPVSAQQGVRLLGRQNERVLGLLEGRPVTAVPDTGSDVMLISKAYAIQHNYQILKDQHLRSELEFADGSRAITSGIIPDLRWRFGSSDQDFWCDFHVLDDLVESIVLSNDFLFGTDAFSVYAPSFYDEDVLTPELVYELSLVKQISWLGESFRRVFRRTAVTGTHSPRSDFTRLSTWLTNFSTSGPRR</sequence>
<dbReference type="Proteomes" id="UP000799750">
    <property type="component" value="Unassembled WGS sequence"/>
</dbReference>
<dbReference type="Gene3D" id="2.40.70.10">
    <property type="entry name" value="Acid Proteases"/>
    <property type="match status" value="2"/>
</dbReference>
<protein>
    <recommendedName>
        <fullName evidence="3">Peptidase A2 domain-containing protein</fullName>
    </recommendedName>
</protein>
<dbReference type="CDD" id="cd00303">
    <property type="entry name" value="retropepsin_like"/>
    <property type="match status" value="2"/>
</dbReference>
<reference evidence="1" key="1">
    <citation type="journal article" date="2020" name="Stud. Mycol.">
        <title>101 Dothideomycetes genomes: a test case for predicting lifestyles and emergence of pathogens.</title>
        <authorList>
            <person name="Haridas S."/>
            <person name="Albert R."/>
            <person name="Binder M."/>
            <person name="Bloem J."/>
            <person name="Labutti K."/>
            <person name="Salamov A."/>
            <person name="Andreopoulos B."/>
            <person name="Baker S."/>
            <person name="Barry K."/>
            <person name="Bills G."/>
            <person name="Bluhm B."/>
            <person name="Cannon C."/>
            <person name="Castanera R."/>
            <person name="Culley D."/>
            <person name="Daum C."/>
            <person name="Ezra D."/>
            <person name="Gonzalez J."/>
            <person name="Henrissat B."/>
            <person name="Kuo A."/>
            <person name="Liang C."/>
            <person name="Lipzen A."/>
            <person name="Lutzoni F."/>
            <person name="Magnuson J."/>
            <person name="Mondo S."/>
            <person name="Nolan M."/>
            <person name="Ohm R."/>
            <person name="Pangilinan J."/>
            <person name="Park H.-J."/>
            <person name="Ramirez L."/>
            <person name="Alfaro M."/>
            <person name="Sun H."/>
            <person name="Tritt A."/>
            <person name="Yoshinaga Y."/>
            <person name="Zwiers L.-H."/>
            <person name="Turgeon B."/>
            <person name="Goodwin S."/>
            <person name="Spatafora J."/>
            <person name="Crous P."/>
            <person name="Grigoriev I."/>
        </authorList>
    </citation>
    <scope>NUCLEOTIDE SEQUENCE</scope>
    <source>
        <strain evidence="1">CBS 269.34</strain>
    </source>
</reference>
<keyword evidence="2" id="KW-1185">Reference proteome</keyword>